<accession>A0A1I3C6Q8</accession>
<name>A0A1I3C6Q8_SELRU</name>
<keyword evidence="2" id="KW-0175">Coiled coil</keyword>
<evidence type="ECO:0000313" key="3">
    <source>
        <dbReference type="EMBL" id="SFH69859.1"/>
    </source>
</evidence>
<dbReference type="PANTHER" id="PTHR37298">
    <property type="entry name" value="UPF0111 PROTEIN YKAA"/>
    <property type="match status" value="1"/>
</dbReference>
<evidence type="ECO:0000256" key="1">
    <source>
        <dbReference type="ARBA" id="ARBA00008591"/>
    </source>
</evidence>
<dbReference type="InterPro" id="IPR052912">
    <property type="entry name" value="UPF0111_domain"/>
</dbReference>
<dbReference type="Proteomes" id="UP000183639">
    <property type="component" value="Unassembled WGS sequence"/>
</dbReference>
<reference evidence="3 4" key="1">
    <citation type="submission" date="2016-10" db="EMBL/GenBank/DDBJ databases">
        <authorList>
            <person name="de Groot N.N."/>
        </authorList>
    </citation>
    <scope>NUCLEOTIDE SEQUENCE [LARGE SCALE GENOMIC DNA]</scope>
    <source>
        <strain evidence="3 4">Z108</strain>
    </source>
</reference>
<evidence type="ECO:0008006" key="5">
    <source>
        <dbReference type="Google" id="ProtNLM"/>
    </source>
</evidence>
<dbReference type="Gene3D" id="1.20.58.220">
    <property type="entry name" value="Phosphate transport system protein phou homolog 2, domain 2"/>
    <property type="match status" value="1"/>
</dbReference>
<dbReference type="InterPro" id="IPR018445">
    <property type="entry name" value="Put_Phosphate_transp_reg"/>
</dbReference>
<dbReference type="EMBL" id="FOQK01000002">
    <property type="protein sequence ID" value="SFH69859.1"/>
    <property type="molecule type" value="Genomic_DNA"/>
</dbReference>
<dbReference type="InterPro" id="IPR038078">
    <property type="entry name" value="PhoU-like_sf"/>
</dbReference>
<dbReference type="PANTHER" id="PTHR37298:SF1">
    <property type="entry name" value="UPF0111 PROTEIN YKAA"/>
    <property type="match status" value="1"/>
</dbReference>
<dbReference type="OrthoDB" id="9797568at2"/>
<dbReference type="RefSeq" id="WP_075441958.1">
    <property type="nucleotide sequence ID" value="NZ_FOQK01000002.1"/>
</dbReference>
<evidence type="ECO:0000313" key="4">
    <source>
        <dbReference type="Proteomes" id="UP000183639"/>
    </source>
</evidence>
<feature type="coiled-coil region" evidence="2">
    <location>
        <begin position="134"/>
        <end position="196"/>
    </location>
</feature>
<protein>
    <recommendedName>
        <fullName evidence="5">Phosphate transport regulator</fullName>
    </recommendedName>
</protein>
<feature type="coiled-coil region" evidence="2">
    <location>
        <begin position="39"/>
        <end position="66"/>
    </location>
</feature>
<comment type="similarity">
    <text evidence="1">Belongs to the UPF0111 family.</text>
</comment>
<gene>
    <name evidence="3" type="ORF">SAMN04487861_102187</name>
</gene>
<sequence length="208" mass="24167">MFKFKKKDSEFFDLFVESANYFYKGALMMDEVMLDYSKAVDKVKEINDLEHEADKVNDKIIDKLNLTFITPIDREDIYALANGLDDGVDYLQGTLQRIVMYRTGKAMSGAVAMTKLLIEATEQTIRAFTLLKDIRKNQAEILDATHKIAQIESEGDRVYRHEIAYLFDKEKDPIELIKWKDILEKLEDTLDHCEKMSDMIRGVVMKYA</sequence>
<proteinExistence type="inferred from homology"/>
<dbReference type="AlphaFoldDB" id="A0A1I3C6Q8"/>
<evidence type="ECO:0000256" key="2">
    <source>
        <dbReference type="SAM" id="Coils"/>
    </source>
</evidence>
<dbReference type="Pfam" id="PF01865">
    <property type="entry name" value="PhoU_div"/>
    <property type="match status" value="1"/>
</dbReference>
<organism evidence="3 4">
    <name type="scientific">Selenomonas ruminantium</name>
    <dbReference type="NCBI Taxonomy" id="971"/>
    <lineage>
        <taxon>Bacteria</taxon>
        <taxon>Bacillati</taxon>
        <taxon>Bacillota</taxon>
        <taxon>Negativicutes</taxon>
        <taxon>Selenomonadales</taxon>
        <taxon>Selenomonadaceae</taxon>
        <taxon>Selenomonas</taxon>
    </lineage>
</organism>